<keyword evidence="2" id="KW-0328">Glycosyltransferase</keyword>
<dbReference type="PANTHER" id="PTHR48047:SF131">
    <property type="entry name" value="GLYCOSYLTRANSFERASE"/>
    <property type="match status" value="1"/>
</dbReference>
<dbReference type="Proteomes" id="UP000027120">
    <property type="component" value="Unassembled WGS sequence"/>
</dbReference>
<dbReference type="Gene3D" id="3.40.50.2000">
    <property type="entry name" value="Glycogen Phosphorylase B"/>
    <property type="match status" value="2"/>
</dbReference>
<evidence type="ECO:0000256" key="1">
    <source>
        <dbReference type="ARBA" id="ARBA00009995"/>
    </source>
</evidence>
<proteinExistence type="inferred from homology"/>
<dbReference type="AlphaFoldDB" id="A0A067D1Q3"/>
<protein>
    <submittedName>
        <fullName evidence="3">Uncharacterized protein</fullName>
    </submittedName>
</protein>
<dbReference type="PANTHER" id="PTHR48047">
    <property type="entry name" value="GLYCOSYLTRANSFERASE"/>
    <property type="match status" value="1"/>
</dbReference>
<dbReference type="EMBL" id="KK793455">
    <property type="protein sequence ID" value="KDO36673.1"/>
    <property type="molecule type" value="Genomic_DNA"/>
</dbReference>
<keyword evidence="2" id="KW-0808">Transferase</keyword>
<name>A0A067D1Q3_CITSI</name>
<dbReference type="SMR" id="A0A067D1Q3"/>
<accession>A0A067D1Q3</accession>
<sequence length="201" mass="22248">SSKPPFNPEPESRPVCVVIGVMMGWTADVFKNFEVPIVGFFTSDACSAAVECAMWQARIQDAKPGEAHLLLGLPKDVALFQSDLKRRPHGSLPEKIGPSEPSDQPHWMKQVEGSMVLMLVWGVGPLLPEQFYKSTGSVLRDCEMRTNRRSSNMTKDEIIQWLDLKSCGSVLYMSFGTEMGPTLNDYSTLANDLEASNPPII</sequence>
<evidence type="ECO:0000256" key="2">
    <source>
        <dbReference type="ARBA" id="ARBA00022676"/>
    </source>
</evidence>
<gene>
    <name evidence="3" type="ORF">CISIN_1g044239mg</name>
</gene>
<dbReference type="STRING" id="2711.A0A067D1Q3"/>
<evidence type="ECO:0000313" key="3">
    <source>
        <dbReference type="EMBL" id="KDO36673.1"/>
    </source>
</evidence>
<dbReference type="GO" id="GO:0016757">
    <property type="term" value="F:glycosyltransferase activity"/>
    <property type="evidence" value="ECO:0007669"/>
    <property type="project" value="UniProtKB-KW"/>
</dbReference>
<organism evidence="3 4">
    <name type="scientific">Citrus sinensis</name>
    <name type="common">Sweet orange</name>
    <name type="synonym">Citrus aurantium var. sinensis</name>
    <dbReference type="NCBI Taxonomy" id="2711"/>
    <lineage>
        <taxon>Eukaryota</taxon>
        <taxon>Viridiplantae</taxon>
        <taxon>Streptophyta</taxon>
        <taxon>Embryophyta</taxon>
        <taxon>Tracheophyta</taxon>
        <taxon>Spermatophyta</taxon>
        <taxon>Magnoliopsida</taxon>
        <taxon>eudicotyledons</taxon>
        <taxon>Gunneridae</taxon>
        <taxon>Pentapetalae</taxon>
        <taxon>rosids</taxon>
        <taxon>malvids</taxon>
        <taxon>Sapindales</taxon>
        <taxon>Rutaceae</taxon>
        <taxon>Aurantioideae</taxon>
        <taxon>Citrus</taxon>
    </lineage>
</organism>
<feature type="non-terminal residue" evidence="3">
    <location>
        <position position="1"/>
    </location>
</feature>
<dbReference type="SUPFAM" id="SSF53756">
    <property type="entry name" value="UDP-Glycosyltransferase/glycogen phosphorylase"/>
    <property type="match status" value="1"/>
</dbReference>
<evidence type="ECO:0000313" key="4">
    <source>
        <dbReference type="Proteomes" id="UP000027120"/>
    </source>
</evidence>
<reference evidence="3 4" key="1">
    <citation type="submission" date="2014-04" db="EMBL/GenBank/DDBJ databases">
        <authorList>
            <consortium name="International Citrus Genome Consortium"/>
            <person name="Gmitter F."/>
            <person name="Chen C."/>
            <person name="Farmerie W."/>
            <person name="Harkins T."/>
            <person name="Desany B."/>
            <person name="Mohiuddin M."/>
            <person name="Kodira C."/>
            <person name="Borodovsky M."/>
            <person name="Lomsadze A."/>
            <person name="Burns P."/>
            <person name="Jenkins J."/>
            <person name="Prochnik S."/>
            <person name="Shu S."/>
            <person name="Chapman J."/>
            <person name="Pitluck S."/>
            <person name="Schmutz J."/>
            <person name="Rokhsar D."/>
        </authorList>
    </citation>
    <scope>NUCLEOTIDE SEQUENCE</scope>
</reference>
<keyword evidence="4" id="KW-1185">Reference proteome</keyword>
<comment type="similarity">
    <text evidence="1">Belongs to the UDP-glycosyltransferase family.</text>
</comment>